<keyword evidence="12" id="KW-1185">Reference proteome</keyword>
<feature type="transmembrane region" description="Helical" evidence="9">
    <location>
        <begin position="174"/>
        <end position="193"/>
    </location>
</feature>
<dbReference type="AlphaFoldDB" id="A0A6A6TTN8"/>
<feature type="transmembrane region" description="Helical" evidence="9">
    <location>
        <begin position="80"/>
        <end position="99"/>
    </location>
</feature>
<feature type="region of interest" description="Disordered" evidence="8">
    <location>
        <begin position="480"/>
        <end position="508"/>
    </location>
</feature>
<dbReference type="GO" id="GO:0005351">
    <property type="term" value="F:carbohydrate:proton symporter activity"/>
    <property type="evidence" value="ECO:0007669"/>
    <property type="project" value="TreeGrafter"/>
</dbReference>
<dbReference type="PANTHER" id="PTHR48022:SF2">
    <property type="entry name" value="PLASTIDIC GLUCOSE TRANSPORTER 4"/>
    <property type="match status" value="1"/>
</dbReference>
<dbReference type="InterPro" id="IPR050360">
    <property type="entry name" value="MFS_Sugar_Transporters"/>
</dbReference>
<dbReference type="Proteomes" id="UP000799302">
    <property type="component" value="Unassembled WGS sequence"/>
</dbReference>
<dbReference type="PROSITE" id="PS00217">
    <property type="entry name" value="SUGAR_TRANSPORT_2"/>
    <property type="match status" value="1"/>
</dbReference>
<feature type="compositionally biased region" description="Basic and acidic residues" evidence="8">
    <location>
        <begin position="484"/>
        <end position="500"/>
    </location>
</feature>
<dbReference type="InterPro" id="IPR020846">
    <property type="entry name" value="MFS_dom"/>
</dbReference>
<dbReference type="PRINTS" id="PR00171">
    <property type="entry name" value="SUGRTRNSPORT"/>
</dbReference>
<dbReference type="OrthoDB" id="5399138at2759"/>
<proteinExistence type="inferred from homology"/>
<evidence type="ECO:0000256" key="9">
    <source>
        <dbReference type="SAM" id="Phobius"/>
    </source>
</evidence>
<evidence type="ECO:0000256" key="4">
    <source>
        <dbReference type="ARBA" id="ARBA00022692"/>
    </source>
</evidence>
<feature type="transmembrane region" description="Helical" evidence="9">
    <location>
        <begin position="51"/>
        <end position="73"/>
    </location>
</feature>
<feature type="domain" description="Major facilitator superfamily (MFS) profile" evidence="10">
    <location>
        <begin position="12"/>
        <end position="455"/>
    </location>
</feature>
<feature type="transmembrane region" description="Helical" evidence="9">
    <location>
        <begin position="432"/>
        <end position="451"/>
    </location>
</feature>
<comment type="similarity">
    <text evidence="2 7">Belongs to the major facilitator superfamily. Sugar transporter (TC 2.A.1.1) family.</text>
</comment>
<name>A0A6A6TTN8_9PEZI</name>
<dbReference type="Gene3D" id="1.20.1250.20">
    <property type="entry name" value="MFS general substrate transporter like domains"/>
    <property type="match status" value="2"/>
</dbReference>
<dbReference type="Pfam" id="PF00083">
    <property type="entry name" value="Sugar_tr"/>
    <property type="match status" value="1"/>
</dbReference>
<organism evidence="11 12">
    <name type="scientific">Microthyrium microscopicum</name>
    <dbReference type="NCBI Taxonomy" id="703497"/>
    <lineage>
        <taxon>Eukaryota</taxon>
        <taxon>Fungi</taxon>
        <taxon>Dikarya</taxon>
        <taxon>Ascomycota</taxon>
        <taxon>Pezizomycotina</taxon>
        <taxon>Dothideomycetes</taxon>
        <taxon>Dothideomycetes incertae sedis</taxon>
        <taxon>Microthyriales</taxon>
        <taxon>Microthyriaceae</taxon>
        <taxon>Microthyrium</taxon>
    </lineage>
</organism>
<evidence type="ECO:0000256" key="5">
    <source>
        <dbReference type="ARBA" id="ARBA00022989"/>
    </source>
</evidence>
<evidence type="ECO:0000259" key="10">
    <source>
        <dbReference type="PROSITE" id="PS50850"/>
    </source>
</evidence>
<keyword evidence="5 9" id="KW-1133">Transmembrane helix</keyword>
<evidence type="ECO:0000256" key="6">
    <source>
        <dbReference type="ARBA" id="ARBA00023136"/>
    </source>
</evidence>
<feature type="transmembrane region" description="Helical" evidence="9">
    <location>
        <begin position="139"/>
        <end position="162"/>
    </location>
</feature>
<keyword evidence="3 7" id="KW-0813">Transport</keyword>
<evidence type="ECO:0000256" key="8">
    <source>
        <dbReference type="SAM" id="MobiDB-lite"/>
    </source>
</evidence>
<feature type="transmembrane region" description="Helical" evidence="9">
    <location>
        <begin position="303"/>
        <end position="324"/>
    </location>
</feature>
<sequence length="508" mass="54335">MAIRRLPLYYRAAAIVATGGFLFGADTGTIGPVTAMKSFQEAFGPLTSAKHGFVVSSILLSGAISGLFAGNIADVYGRGIAFILGGIIFGIGAALEAGAQSLGMFIFGRVLAGFGEGIFLGNLTVYICEIAPARRRGPIASTVQFLVNTGLASGYFICYGTARLVNTSMSWRIPLMLQSILAFAFAGSCFLFVPPSPRWLQAKGRMDEARLTLEKLGLASTELEELAEETTAPVMEEAQAGLVNSLKSSMRDFTRVFRKDTRTQAGLACILMAFQQFSGIDGVMYYAPLLFQQAGLASEQASFLASGVSALVMLAVTLPATIYADHWGRRVSAITGGITLSGTMLLIGSLYAANAVHSDSGAGRWVVIVSIYLFAVFFCVTWAITFKIYASEIQPMSTRASASSLAQSANWLANWIVALTTPIFLAKSSFGAYFFFGFSSLFCLAVCVVAMPETKGKSLEAINQAFDHKSRSWSLGSLRQRKLTGRDDSREPSSAEDVHLTARPTLVS</sequence>
<evidence type="ECO:0000256" key="7">
    <source>
        <dbReference type="RuleBase" id="RU003346"/>
    </source>
</evidence>
<feature type="transmembrane region" description="Helical" evidence="9">
    <location>
        <begin position="331"/>
        <end position="353"/>
    </location>
</feature>
<dbReference type="PANTHER" id="PTHR48022">
    <property type="entry name" value="PLASTIDIC GLUCOSE TRANSPORTER 4"/>
    <property type="match status" value="1"/>
</dbReference>
<feature type="transmembrane region" description="Helical" evidence="9">
    <location>
        <begin position="365"/>
        <end position="389"/>
    </location>
</feature>
<comment type="subcellular location">
    <subcellularLocation>
        <location evidence="1">Membrane</location>
        <topology evidence="1">Multi-pass membrane protein</topology>
    </subcellularLocation>
</comment>
<keyword evidence="4 9" id="KW-0812">Transmembrane</keyword>
<reference evidence="11" key="1">
    <citation type="journal article" date="2020" name="Stud. Mycol.">
        <title>101 Dothideomycetes genomes: a test case for predicting lifestyles and emergence of pathogens.</title>
        <authorList>
            <person name="Haridas S."/>
            <person name="Albert R."/>
            <person name="Binder M."/>
            <person name="Bloem J."/>
            <person name="Labutti K."/>
            <person name="Salamov A."/>
            <person name="Andreopoulos B."/>
            <person name="Baker S."/>
            <person name="Barry K."/>
            <person name="Bills G."/>
            <person name="Bluhm B."/>
            <person name="Cannon C."/>
            <person name="Castanera R."/>
            <person name="Culley D."/>
            <person name="Daum C."/>
            <person name="Ezra D."/>
            <person name="Gonzalez J."/>
            <person name="Henrissat B."/>
            <person name="Kuo A."/>
            <person name="Liang C."/>
            <person name="Lipzen A."/>
            <person name="Lutzoni F."/>
            <person name="Magnuson J."/>
            <person name="Mondo S."/>
            <person name="Nolan M."/>
            <person name="Ohm R."/>
            <person name="Pangilinan J."/>
            <person name="Park H.-J."/>
            <person name="Ramirez L."/>
            <person name="Alfaro M."/>
            <person name="Sun H."/>
            <person name="Tritt A."/>
            <person name="Yoshinaga Y."/>
            <person name="Zwiers L.-H."/>
            <person name="Turgeon B."/>
            <person name="Goodwin S."/>
            <person name="Spatafora J."/>
            <person name="Crous P."/>
            <person name="Grigoriev I."/>
        </authorList>
    </citation>
    <scope>NUCLEOTIDE SEQUENCE</scope>
    <source>
        <strain evidence="11">CBS 115976</strain>
    </source>
</reference>
<dbReference type="InterPro" id="IPR005829">
    <property type="entry name" value="Sugar_transporter_CS"/>
</dbReference>
<protein>
    <submittedName>
        <fullName evidence="11">Sugar transport protein</fullName>
    </submittedName>
</protein>
<dbReference type="InterPro" id="IPR005828">
    <property type="entry name" value="MFS_sugar_transport-like"/>
</dbReference>
<dbReference type="GO" id="GO:0016020">
    <property type="term" value="C:membrane"/>
    <property type="evidence" value="ECO:0007669"/>
    <property type="project" value="UniProtKB-SubCell"/>
</dbReference>
<evidence type="ECO:0000256" key="2">
    <source>
        <dbReference type="ARBA" id="ARBA00010992"/>
    </source>
</evidence>
<keyword evidence="6 9" id="KW-0472">Membrane</keyword>
<accession>A0A6A6TTN8</accession>
<dbReference type="NCBIfam" id="TIGR00879">
    <property type="entry name" value="SP"/>
    <property type="match status" value="1"/>
</dbReference>
<dbReference type="FunFam" id="1.20.1250.20:FF:000134">
    <property type="entry name" value="MFS sugar transporter protein"/>
    <property type="match status" value="1"/>
</dbReference>
<dbReference type="InterPro" id="IPR036259">
    <property type="entry name" value="MFS_trans_sf"/>
</dbReference>
<dbReference type="InterPro" id="IPR003663">
    <property type="entry name" value="Sugar/inositol_transpt"/>
</dbReference>
<feature type="transmembrane region" description="Helical" evidence="9">
    <location>
        <begin position="105"/>
        <end position="127"/>
    </location>
</feature>
<dbReference type="PROSITE" id="PS50850">
    <property type="entry name" value="MFS"/>
    <property type="match status" value="1"/>
</dbReference>
<evidence type="ECO:0000256" key="3">
    <source>
        <dbReference type="ARBA" id="ARBA00022448"/>
    </source>
</evidence>
<keyword evidence="11" id="KW-0762">Sugar transport</keyword>
<feature type="transmembrane region" description="Helical" evidence="9">
    <location>
        <begin position="265"/>
        <end position="291"/>
    </location>
</feature>
<feature type="transmembrane region" description="Helical" evidence="9">
    <location>
        <begin position="409"/>
        <end position="426"/>
    </location>
</feature>
<evidence type="ECO:0000313" key="12">
    <source>
        <dbReference type="Proteomes" id="UP000799302"/>
    </source>
</evidence>
<gene>
    <name evidence="11" type="ORF">BT63DRAFT_118530</name>
</gene>
<evidence type="ECO:0000256" key="1">
    <source>
        <dbReference type="ARBA" id="ARBA00004141"/>
    </source>
</evidence>
<dbReference type="EMBL" id="MU004245">
    <property type="protein sequence ID" value="KAF2663429.1"/>
    <property type="molecule type" value="Genomic_DNA"/>
</dbReference>
<evidence type="ECO:0000313" key="11">
    <source>
        <dbReference type="EMBL" id="KAF2663429.1"/>
    </source>
</evidence>
<dbReference type="SUPFAM" id="SSF103473">
    <property type="entry name" value="MFS general substrate transporter"/>
    <property type="match status" value="1"/>
</dbReference>